<dbReference type="AlphaFoldDB" id="A0A2N7TV74"/>
<evidence type="ECO:0000313" key="2">
    <source>
        <dbReference type="Proteomes" id="UP000235803"/>
    </source>
</evidence>
<keyword evidence="2" id="KW-1185">Reference proteome</keyword>
<protein>
    <submittedName>
        <fullName evidence="1">Uncharacterized protein</fullName>
    </submittedName>
</protein>
<sequence length="72" mass="7766">MMRLIELTLAHPPLASRHASAAGALQRAAGATTIAINTPAKPMWTSVLTLKLRGFFIVRDKTRGHPSQEMAS</sequence>
<dbReference type="EMBL" id="PNRF01000047">
    <property type="protein sequence ID" value="PMR72076.1"/>
    <property type="molecule type" value="Genomic_DNA"/>
</dbReference>
<accession>A0A2N7TV74</accession>
<evidence type="ECO:0000313" key="1">
    <source>
        <dbReference type="EMBL" id="PMR72076.1"/>
    </source>
</evidence>
<name>A0A2N7TV74_9GAMM</name>
<dbReference type="Proteomes" id="UP000235803">
    <property type="component" value="Unassembled WGS sequence"/>
</dbReference>
<reference evidence="1 2" key="1">
    <citation type="submission" date="2018-01" db="EMBL/GenBank/DDBJ databases">
        <title>Halomonas endophytica sp. nov., isolated from storage liquid in the stems of Populus euphratica.</title>
        <authorList>
            <person name="Chen C."/>
        </authorList>
    </citation>
    <scope>NUCLEOTIDE SEQUENCE [LARGE SCALE GENOMIC DNA]</scope>
    <source>
        <strain evidence="1 2">MC28</strain>
    </source>
</reference>
<comment type="caution">
    <text evidence="1">The sequence shown here is derived from an EMBL/GenBank/DDBJ whole genome shotgun (WGS) entry which is preliminary data.</text>
</comment>
<gene>
    <name evidence="1" type="ORF">C1H69_22090</name>
</gene>
<organism evidence="1 2">
    <name type="scientific">Billgrantia endophytica</name>
    <dbReference type="NCBI Taxonomy" id="2033802"/>
    <lineage>
        <taxon>Bacteria</taxon>
        <taxon>Pseudomonadati</taxon>
        <taxon>Pseudomonadota</taxon>
        <taxon>Gammaproteobacteria</taxon>
        <taxon>Oceanospirillales</taxon>
        <taxon>Halomonadaceae</taxon>
        <taxon>Billgrantia</taxon>
    </lineage>
</organism>
<proteinExistence type="predicted"/>